<evidence type="ECO:0008006" key="3">
    <source>
        <dbReference type="Google" id="ProtNLM"/>
    </source>
</evidence>
<organism evidence="2">
    <name type="scientific">uncultured Solirubrobacteraceae bacterium</name>
    <dbReference type="NCBI Taxonomy" id="1162706"/>
    <lineage>
        <taxon>Bacteria</taxon>
        <taxon>Bacillati</taxon>
        <taxon>Actinomycetota</taxon>
        <taxon>Thermoleophilia</taxon>
        <taxon>Solirubrobacterales</taxon>
        <taxon>Solirubrobacteraceae</taxon>
        <taxon>environmental samples</taxon>
    </lineage>
</organism>
<proteinExistence type="predicted"/>
<feature type="transmembrane region" description="Helical" evidence="1">
    <location>
        <begin position="301"/>
        <end position="322"/>
    </location>
</feature>
<dbReference type="EMBL" id="CADCVR010000096">
    <property type="protein sequence ID" value="CAA9518249.1"/>
    <property type="molecule type" value="Genomic_DNA"/>
</dbReference>
<feature type="transmembrane region" description="Helical" evidence="1">
    <location>
        <begin position="252"/>
        <end position="268"/>
    </location>
</feature>
<evidence type="ECO:0000313" key="2">
    <source>
        <dbReference type="EMBL" id="CAA9518249.1"/>
    </source>
</evidence>
<feature type="transmembrane region" description="Helical" evidence="1">
    <location>
        <begin position="163"/>
        <end position="186"/>
    </location>
</feature>
<gene>
    <name evidence="2" type="ORF">AVDCRST_MAG53-3337</name>
</gene>
<evidence type="ECO:0000256" key="1">
    <source>
        <dbReference type="SAM" id="Phobius"/>
    </source>
</evidence>
<feature type="transmembrane region" description="Helical" evidence="1">
    <location>
        <begin position="108"/>
        <end position="125"/>
    </location>
</feature>
<keyword evidence="1" id="KW-1133">Transmembrane helix</keyword>
<sequence length="469" mass="49261">MARARFAAGIGALAALLFLVAGHGLVNYDTLYTLVWGRDLAHGELPDYDVVLAPTPHPLATILAGLATPLTDVRVGGLAGELASTAAIALAFVALALLGWVVFRLGAAWFHPAVGVLAAVLLLTRRPVLDFGARAYVDLPYLVLVLTAALVETRGPKAGRPVLLLLGAAGLIRPEAWLFAAVYLLYTRDLRLLPYAAIGPLGWALYDLAITGDPLHSLTDTQDNAEALERVTGLSNVPGTVPRRLGEILREPVLLGAAGGGVLALAWLRERAALGAAIGVLGMLAFCVLAAAGLPILGRYLLLPAAILTIFAAAGVLGWLALGADDPRRRPWQAFGALVAVALLAFAPAQVDRISDLRRALRIQEGIQDDLARLVADDALGSGCLPVTVPNRRPVPLLALWLDRPPQSFATAQDGAPVRGLLLQPASARIAADYILDPRDRDRSVGAPPASFRRVDGNASWLLLTSGCG</sequence>
<name>A0A6J4TAM4_9ACTN</name>
<protein>
    <recommendedName>
        <fullName evidence="3">Glycosyltransferase RgtA/B/C/D-like domain-containing protein</fullName>
    </recommendedName>
</protein>
<dbReference type="AlphaFoldDB" id="A0A6J4TAM4"/>
<keyword evidence="1" id="KW-0472">Membrane</keyword>
<feature type="transmembrane region" description="Helical" evidence="1">
    <location>
        <begin position="274"/>
        <end position="294"/>
    </location>
</feature>
<accession>A0A6J4TAM4</accession>
<keyword evidence="1" id="KW-0812">Transmembrane</keyword>
<feature type="transmembrane region" description="Helical" evidence="1">
    <location>
        <begin position="82"/>
        <end position="103"/>
    </location>
</feature>
<feature type="transmembrane region" description="Helical" evidence="1">
    <location>
        <begin position="334"/>
        <end position="351"/>
    </location>
</feature>
<reference evidence="2" key="1">
    <citation type="submission" date="2020-02" db="EMBL/GenBank/DDBJ databases">
        <authorList>
            <person name="Meier V. D."/>
        </authorList>
    </citation>
    <scope>NUCLEOTIDE SEQUENCE</scope>
    <source>
        <strain evidence="2">AVDCRST_MAG53</strain>
    </source>
</reference>
<feature type="transmembrane region" description="Helical" evidence="1">
    <location>
        <begin position="192"/>
        <end position="210"/>
    </location>
</feature>